<keyword evidence="7" id="KW-0739">Sodium transport</keyword>
<evidence type="ECO:0000256" key="1">
    <source>
        <dbReference type="ARBA" id="ARBA00022448"/>
    </source>
</evidence>
<reference evidence="11" key="1">
    <citation type="submission" date="2019-08" db="EMBL/GenBank/DDBJ databases">
        <authorList>
            <person name="Kucharzyk K."/>
            <person name="Murdoch R.W."/>
            <person name="Higgins S."/>
            <person name="Loffler F."/>
        </authorList>
    </citation>
    <scope>NUCLEOTIDE SEQUENCE</scope>
</reference>
<evidence type="ECO:0000256" key="6">
    <source>
        <dbReference type="ARBA" id="ARBA00023075"/>
    </source>
</evidence>
<dbReference type="Pfam" id="PF11973">
    <property type="entry name" value="NQRA_SLBB"/>
    <property type="match status" value="1"/>
</dbReference>
<dbReference type="PANTHER" id="PTHR37839">
    <property type="entry name" value="NA(+)-TRANSLOCATING NADH-QUINONE REDUCTASE SUBUNIT A"/>
    <property type="match status" value="1"/>
</dbReference>
<dbReference type="InterPro" id="IPR022615">
    <property type="entry name" value="NqrA_C_domain"/>
</dbReference>
<dbReference type="Pfam" id="PF05896">
    <property type="entry name" value="NQRA_N"/>
    <property type="match status" value="1"/>
</dbReference>
<dbReference type="EMBL" id="VSSQ01000370">
    <property type="protein sequence ID" value="MPL92798.1"/>
    <property type="molecule type" value="Genomic_DNA"/>
</dbReference>
<feature type="domain" description="NqrA second alpha/beta" evidence="10">
    <location>
        <begin position="116"/>
        <end position="259"/>
    </location>
</feature>
<keyword evidence="4" id="KW-0915">Sodium</keyword>
<dbReference type="Pfam" id="PF24836">
    <property type="entry name" value="NQRA_2nd"/>
    <property type="match status" value="1"/>
</dbReference>
<dbReference type="PANTHER" id="PTHR37839:SF1">
    <property type="entry name" value="NA(+)-TRANSLOCATING NADH-QUINONE REDUCTASE SUBUNIT A"/>
    <property type="match status" value="1"/>
</dbReference>
<feature type="domain" description="NqrA N-terminal barrel-sandwich hybrid" evidence="8">
    <location>
        <begin position="5"/>
        <end position="97"/>
    </location>
</feature>
<dbReference type="InterPro" id="IPR056148">
    <property type="entry name" value="NQRA_2nd"/>
</dbReference>
<dbReference type="InterPro" id="IPR056147">
    <property type="entry name" value="NQRA_N"/>
</dbReference>
<comment type="caution">
    <text evidence="11">The sequence shown here is derived from an EMBL/GenBank/DDBJ whole genome shotgun (WGS) entry which is preliminary data.</text>
</comment>
<accession>A0A644VN61</accession>
<dbReference type="GO" id="GO:0016655">
    <property type="term" value="F:oxidoreductase activity, acting on NAD(P)H, quinone or similar compound as acceptor"/>
    <property type="evidence" value="ECO:0007669"/>
    <property type="project" value="InterPro"/>
</dbReference>
<dbReference type="HAMAP" id="MF_00425">
    <property type="entry name" value="NqrA"/>
    <property type="match status" value="1"/>
</dbReference>
<gene>
    <name evidence="11" type="primary">nqrA_3</name>
    <name evidence="11" type="ORF">SDC9_38912</name>
</gene>
<evidence type="ECO:0000256" key="5">
    <source>
        <dbReference type="ARBA" id="ARBA00023065"/>
    </source>
</evidence>
<dbReference type="GO" id="GO:0006814">
    <property type="term" value="P:sodium ion transport"/>
    <property type="evidence" value="ECO:0007669"/>
    <property type="project" value="UniProtKB-KW"/>
</dbReference>
<evidence type="ECO:0000256" key="3">
    <source>
        <dbReference type="ARBA" id="ARBA00023027"/>
    </source>
</evidence>
<evidence type="ECO:0000259" key="10">
    <source>
        <dbReference type="Pfam" id="PF24836"/>
    </source>
</evidence>
<dbReference type="InterPro" id="IPR008703">
    <property type="entry name" value="NqrA"/>
</dbReference>
<dbReference type="AlphaFoldDB" id="A0A644VN61"/>
<keyword evidence="3" id="KW-0520">NAD</keyword>
<evidence type="ECO:0000256" key="2">
    <source>
        <dbReference type="ARBA" id="ARBA00022967"/>
    </source>
</evidence>
<keyword evidence="1" id="KW-0813">Transport</keyword>
<keyword evidence="6" id="KW-0830">Ubiquinone</keyword>
<evidence type="ECO:0000259" key="9">
    <source>
        <dbReference type="Pfam" id="PF11973"/>
    </source>
</evidence>
<dbReference type="NCBIfam" id="TIGR01936">
    <property type="entry name" value="nqrA"/>
    <property type="match status" value="1"/>
</dbReference>
<keyword evidence="2" id="KW-1278">Translocase</keyword>
<sequence length="457" mass="50450">MSDIIKIKKGFDIKISGKAIEKVSSPIVSSYALKPSDYIGITPKLLVKEGDRVKAGSPVFFSKQNEKILFTSSVSGTIESIKRGDKRAIEEIIISADSNQEYEDFGTDSLASMLRGNVVEKLLKSGLLTLIRQRPYSTIPNPDVQPKCIIVKGFDSSPLGADYNFLLKGKSADLQLGVDVLRKLTSGKIHINVSATETTCNELLKLENVQINRFEGAHPAGNISVQIANIDPINKGDIIWYIDAQDLAIIGKLFASGRVEMQKMIALVGPEVKNPQYFNVLFGACVSSIVQNNVNSDKHLRFISGNILTGTTITSNGYLGAYDNLISVIEEGDYYEFLGWITPGIKKFSLSRTFLSGFCNLLPSKLRRTAQIDTNLHGGKRALVLTGEYEKVLPLDIYPMQLIKACIIEDIDLMEQLGIYEVDAEDFALCEVIDVSKTDIQQIIRNGLELIRKEMGE</sequence>
<evidence type="ECO:0000256" key="7">
    <source>
        <dbReference type="ARBA" id="ARBA00023201"/>
    </source>
</evidence>
<dbReference type="NCBIfam" id="NF003761">
    <property type="entry name" value="PRK05352.1-4"/>
    <property type="match status" value="1"/>
</dbReference>
<organism evidence="11">
    <name type="scientific">bioreactor metagenome</name>
    <dbReference type="NCBI Taxonomy" id="1076179"/>
    <lineage>
        <taxon>unclassified sequences</taxon>
        <taxon>metagenomes</taxon>
        <taxon>ecological metagenomes</taxon>
    </lineage>
</organism>
<evidence type="ECO:0000259" key="8">
    <source>
        <dbReference type="Pfam" id="PF05896"/>
    </source>
</evidence>
<evidence type="ECO:0000256" key="4">
    <source>
        <dbReference type="ARBA" id="ARBA00023053"/>
    </source>
</evidence>
<feature type="domain" description="Na(+)-translocating NADH-quinone reductase subunit A C-terminal" evidence="9">
    <location>
        <begin position="264"/>
        <end position="313"/>
    </location>
</feature>
<protein>
    <submittedName>
        <fullName evidence="11">Na(+)-translocating NADH-quinone reductase subunit A</fullName>
    </submittedName>
</protein>
<keyword evidence="5" id="KW-0406">Ion transport</keyword>
<name>A0A644VN61_9ZZZZ</name>
<evidence type="ECO:0000313" key="11">
    <source>
        <dbReference type="EMBL" id="MPL92798.1"/>
    </source>
</evidence>
<proteinExistence type="inferred from homology"/>